<dbReference type="KEGG" id="mlt:VC82_98"/>
<proteinExistence type="predicted"/>
<dbReference type="InterPro" id="IPR032710">
    <property type="entry name" value="NTF2-like_dom_sf"/>
</dbReference>
<keyword evidence="1" id="KW-0732">Signal</keyword>
<dbReference type="Gene3D" id="2.130.10.10">
    <property type="entry name" value="YVTN repeat-like/Quinoprotein amine dehydrogenase"/>
    <property type="match status" value="1"/>
</dbReference>
<dbReference type="RefSeq" id="WP_245615932.1">
    <property type="nucleotide sequence ID" value="NZ_CP011071.1"/>
</dbReference>
<evidence type="ECO:0000313" key="3">
    <source>
        <dbReference type="EMBL" id="AKA33790.1"/>
    </source>
</evidence>
<dbReference type="SUPFAM" id="SSF54427">
    <property type="entry name" value="NTF2-like"/>
    <property type="match status" value="1"/>
</dbReference>
<reference evidence="3 4" key="1">
    <citation type="submission" date="2015-03" db="EMBL/GenBank/DDBJ databases">
        <title>Complete genome sequence of Muricauda lutaonensis CC-HSB-11T, isolated from a coastal hot spring.</title>
        <authorList>
            <person name="Kim K.M."/>
        </authorList>
    </citation>
    <scope>NUCLEOTIDE SEQUENCE [LARGE SCALE GENOMIC DNA]</scope>
    <source>
        <strain evidence="3 4">CC-HSB-11</strain>
    </source>
</reference>
<evidence type="ECO:0000256" key="1">
    <source>
        <dbReference type="SAM" id="SignalP"/>
    </source>
</evidence>
<dbReference type="Proteomes" id="UP000032726">
    <property type="component" value="Chromosome"/>
</dbReference>
<evidence type="ECO:0000313" key="4">
    <source>
        <dbReference type="Proteomes" id="UP000032726"/>
    </source>
</evidence>
<dbReference type="HOGENOM" id="CLU_039282_1_1_10"/>
<keyword evidence="4" id="KW-1185">Reference proteome</keyword>
<dbReference type="AlphaFoldDB" id="A0A0D5YN90"/>
<feature type="chain" id="PRO_5002299863" description="SnoaL-like domain-containing protein" evidence="1">
    <location>
        <begin position="26"/>
        <end position="398"/>
    </location>
</feature>
<protein>
    <recommendedName>
        <fullName evidence="2">SnoaL-like domain-containing protein</fullName>
    </recommendedName>
</protein>
<dbReference type="InterPro" id="IPR015943">
    <property type="entry name" value="WD40/YVTN_repeat-like_dom_sf"/>
</dbReference>
<dbReference type="InterPro" id="IPR037401">
    <property type="entry name" value="SnoaL-like"/>
</dbReference>
<dbReference type="SUPFAM" id="SSF69304">
    <property type="entry name" value="Tricorn protease N-terminal domain"/>
    <property type="match status" value="1"/>
</dbReference>
<dbReference type="Pfam" id="PF12680">
    <property type="entry name" value="SnoaL_2"/>
    <property type="match status" value="1"/>
</dbReference>
<gene>
    <name evidence="3" type="ORF">VC82_98</name>
</gene>
<feature type="domain" description="SnoaL-like" evidence="2">
    <location>
        <begin position="297"/>
        <end position="393"/>
    </location>
</feature>
<name>A0A0D5YN90_9FLAO</name>
<evidence type="ECO:0000259" key="2">
    <source>
        <dbReference type="Pfam" id="PF12680"/>
    </source>
</evidence>
<accession>A0A0D5YN90</accession>
<sequence length="398" mass="45273">MTLLRTIALTLLCGLFSGHSIFSQAETEVYLFDLDWQEGLPTLTNPKNISNNGGYDNQPSFYDDDTVLFASTRAGQTDIRRFDIEEGSISSWVTDTPTGSEYSPLKIPGKEAVSAIRLDLDGLQRLYQYDIKTGTSEPLLDLKVGYHVWFNDHIIVSSVLVGDRMDLVVSNLKDGSNRTYQKNVGRSLHKIPDTDLISYISKEHDRWQIKSLDPVSGATKKITDTYDNAEDMCWLSDGTILMGAGKSIVRYNPKTDVQWERLIYFHQEEINNISRMTTNPASNRLAFVAETSPRHIVQKQLDAYNARDIDGFLATYSEDIELYDYPNELFMQGKEQMRKRYAAFFEKTPDLHCEIKKRIVIGNKVIDEEHIMANGAKFSTVAIYEVENGKIAKVTFLR</sequence>
<organism evidence="3 4">
    <name type="scientific">Flagellimonas lutaonensis</name>
    <dbReference type="NCBI Taxonomy" id="516051"/>
    <lineage>
        <taxon>Bacteria</taxon>
        <taxon>Pseudomonadati</taxon>
        <taxon>Bacteroidota</taxon>
        <taxon>Flavobacteriia</taxon>
        <taxon>Flavobacteriales</taxon>
        <taxon>Flavobacteriaceae</taxon>
        <taxon>Flagellimonas</taxon>
    </lineage>
</organism>
<dbReference type="STRING" id="516051.VC82_98"/>
<dbReference type="Gene3D" id="3.10.450.50">
    <property type="match status" value="1"/>
</dbReference>
<dbReference type="PATRIC" id="fig|516051.4.peg.102"/>
<dbReference type="EMBL" id="CP011071">
    <property type="protein sequence ID" value="AKA33790.1"/>
    <property type="molecule type" value="Genomic_DNA"/>
</dbReference>
<feature type="signal peptide" evidence="1">
    <location>
        <begin position="1"/>
        <end position="25"/>
    </location>
</feature>